<feature type="transmembrane region" description="Helical" evidence="1">
    <location>
        <begin position="32"/>
        <end position="53"/>
    </location>
</feature>
<accession>A0A131Z399</accession>
<name>A0A131Z399_RHIAP</name>
<keyword evidence="1" id="KW-1133">Transmembrane helix</keyword>
<evidence type="ECO:0000256" key="1">
    <source>
        <dbReference type="SAM" id="Phobius"/>
    </source>
</evidence>
<protein>
    <submittedName>
        <fullName evidence="2">Uncharacterized protein</fullName>
    </submittedName>
</protein>
<dbReference type="EMBL" id="GEDV01003347">
    <property type="protein sequence ID" value="JAP85210.1"/>
    <property type="molecule type" value="Transcribed_RNA"/>
</dbReference>
<evidence type="ECO:0000313" key="2">
    <source>
        <dbReference type="EMBL" id="JAP85210.1"/>
    </source>
</evidence>
<sequence length="85" mass="9303">MKVIAAMHLTLSHNVMSCLFHSAGFSACTHGVLLVIMAFLSCLPVVLVCLLPLMSCFLSCHGDCIMITVIEHHLQCSLQLIRGDY</sequence>
<dbReference type="AlphaFoldDB" id="A0A131Z399"/>
<organism evidence="2">
    <name type="scientific">Rhipicephalus appendiculatus</name>
    <name type="common">Brown ear tick</name>
    <dbReference type="NCBI Taxonomy" id="34631"/>
    <lineage>
        <taxon>Eukaryota</taxon>
        <taxon>Metazoa</taxon>
        <taxon>Ecdysozoa</taxon>
        <taxon>Arthropoda</taxon>
        <taxon>Chelicerata</taxon>
        <taxon>Arachnida</taxon>
        <taxon>Acari</taxon>
        <taxon>Parasitiformes</taxon>
        <taxon>Ixodida</taxon>
        <taxon>Ixodoidea</taxon>
        <taxon>Ixodidae</taxon>
        <taxon>Rhipicephalinae</taxon>
        <taxon>Rhipicephalus</taxon>
        <taxon>Rhipicephalus</taxon>
    </lineage>
</organism>
<reference evidence="2" key="1">
    <citation type="journal article" date="2016" name="Ticks Tick Borne Dis.">
        <title>De novo assembly and annotation of the salivary gland transcriptome of Rhipicephalus appendiculatus male and female ticks during blood feeding.</title>
        <authorList>
            <person name="de Castro M.H."/>
            <person name="de Klerk D."/>
            <person name="Pienaar R."/>
            <person name="Latif A.A."/>
            <person name="Rees D.J."/>
            <person name="Mans B.J."/>
        </authorList>
    </citation>
    <scope>NUCLEOTIDE SEQUENCE</scope>
    <source>
        <tissue evidence="2">Salivary glands</tissue>
    </source>
</reference>
<keyword evidence="1" id="KW-0472">Membrane</keyword>
<keyword evidence="1" id="KW-0812">Transmembrane</keyword>
<dbReference type="PROSITE" id="PS51257">
    <property type="entry name" value="PROKAR_LIPOPROTEIN"/>
    <property type="match status" value="1"/>
</dbReference>
<proteinExistence type="predicted"/>